<organism evidence="1">
    <name type="scientific">marine sediment metagenome</name>
    <dbReference type="NCBI Taxonomy" id="412755"/>
    <lineage>
        <taxon>unclassified sequences</taxon>
        <taxon>metagenomes</taxon>
        <taxon>ecological metagenomes</taxon>
    </lineage>
</organism>
<protein>
    <submittedName>
        <fullName evidence="1">Uncharacterized protein</fullName>
    </submittedName>
</protein>
<comment type="caution">
    <text evidence="1">The sequence shown here is derived from an EMBL/GenBank/DDBJ whole genome shotgun (WGS) entry which is preliminary data.</text>
</comment>
<name>X1B578_9ZZZZ</name>
<dbReference type="EMBL" id="BART01014700">
    <property type="protein sequence ID" value="GAG76442.1"/>
    <property type="molecule type" value="Genomic_DNA"/>
</dbReference>
<feature type="non-terminal residue" evidence="1">
    <location>
        <position position="1"/>
    </location>
</feature>
<dbReference type="AlphaFoldDB" id="X1B578"/>
<sequence>DQPTWHEVKVTMEIPPETRSVVVSLGAGKRAPGGANSDRYFDAVRVHLVDTFEQSE</sequence>
<gene>
    <name evidence="1" type="ORF">S01H4_29103</name>
</gene>
<reference evidence="1" key="1">
    <citation type="journal article" date="2014" name="Front. Microbiol.">
        <title>High frequency of phylogenetically diverse reductive dehalogenase-homologous genes in deep subseafloor sedimentary metagenomes.</title>
        <authorList>
            <person name="Kawai M."/>
            <person name="Futagami T."/>
            <person name="Toyoda A."/>
            <person name="Takaki Y."/>
            <person name="Nishi S."/>
            <person name="Hori S."/>
            <person name="Arai W."/>
            <person name="Tsubouchi T."/>
            <person name="Morono Y."/>
            <person name="Uchiyama I."/>
            <person name="Ito T."/>
            <person name="Fujiyama A."/>
            <person name="Inagaki F."/>
            <person name="Takami H."/>
        </authorList>
    </citation>
    <scope>NUCLEOTIDE SEQUENCE</scope>
    <source>
        <strain evidence="1">Expedition CK06-06</strain>
    </source>
</reference>
<accession>X1B578</accession>
<proteinExistence type="predicted"/>
<evidence type="ECO:0000313" key="1">
    <source>
        <dbReference type="EMBL" id="GAG76442.1"/>
    </source>
</evidence>